<dbReference type="EMBL" id="PXYI01000004">
    <property type="protein sequence ID" value="PSJ39556.1"/>
    <property type="molecule type" value="Genomic_DNA"/>
</dbReference>
<comment type="caution">
    <text evidence="2">The sequence shown here is derived from an EMBL/GenBank/DDBJ whole genome shotgun (WGS) entry which is preliminary data.</text>
</comment>
<feature type="transmembrane region" description="Helical" evidence="1">
    <location>
        <begin position="44"/>
        <end position="64"/>
    </location>
</feature>
<evidence type="ECO:0000256" key="1">
    <source>
        <dbReference type="SAM" id="Phobius"/>
    </source>
</evidence>
<feature type="transmembrane region" description="Helical" evidence="1">
    <location>
        <begin position="76"/>
        <end position="95"/>
    </location>
</feature>
<evidence type="ECO:0000313" key="2">
    <source>
        <dbReference type="EMBL" id="PSJ39556.1"/>
    </source>
</evidence>
<dbReference type="Proteomes" id="UP000241167">
    <property type="component" value="Unassembled WGS sequence"/>
</dbReference>
<protein>
    <recommendedName>
        <fullName evidence="4">Inner membrane protein</fullName>
    </recommendedName>
</protein>
<accession>A0A2P7QNM6</accession>
<proteinExistence type="predicted"/>
<evidence type="ECO:0000313" key="3">
    <source>
        <dbReference type="Proteomes" id="UP000241167"/>
    </source>
</evidence>
<feature type="transmembrane region" description="Helical" evidence="1">
    <location>
        <begin position="7"/>
        <end position="24"/>
    </location>
</feature>
<feature type="transmembrane region" description="Helical" evidence="1">
    <location>
        <begin position="115"/>
        <end position="139"/>
    </location>
</feature>
<keyword evidence="1" id="KW-0472">Membrane</keyword>
<evidence type="ECO:0008006" key="4">
    <source>
        <dbReference type="Google" id="ProtNLM"/>
    </source>
</evidence>
<keyword evidence="1" id="KW-0812">Transmembrane</keyword>
<gene>
    <name evidence="2" type="ORF">C7I55_13195</name>
</gene>
<keyword evidence="1" id="KW-1133">Transmembrane helix</keyword>
<organism evidence="2 3">
    <name type="scientific">Allosphingosinicella deserti</name>
    <dbReference type="NCBI Taxonomy" id="2116704"/>
    <lineage>
        <taxon>Bacteria</taxon>
        <taxon>Pseudomonadati</taxon>
        <taxon>Pseudomonadota</taxon>
        <taxon>Alphaproteobacteria</taxon>
        <taxon>Sphingomonadales</taxon>
        <taxon>Sphingomonadaceae</taxon>
        <taxon>Allosphingosinicella</taxon>
    </lineage>
</organism>
<keyword evidence="3" id="KW-1185">Reference proteome</keyword>
<sequence length="147" mass="16159">MNKVGGIAYAIVAVLALMLFIDSYENPFYYFYDHSSSSTGMFAFGLAATAFATIGPIAFSLYCWRLANRVRLRWAVHLLFLPCACAMFFASAWVLESASAQPPWADDHAIELLGVAFLLLAFTLLVHAGAMIFEIVAAIRRPRGNPS</sequence>
<reference evidence="2 3" key="1">
    <citation type="submission" date="2018-03" db="EMBL/GenBank/DDBJ databases">
        <title>The draft genome of Sphingosinicella sp. GL-C-18.</title>
        <authorList>
            <person name="Liu L."/>
            <person name="Li L."/>
            <person name="Liang L."/>
            <person name="Zhang X."/>
            <person name="Wang T."/>
        </authorList>
    </citation>
    <scope>NUCLEOTIDE SEQUENCE [LARGE SCALE GENOMIC DNA]</scope>
    <source>
        <strain evidence="2 3">GL-C-18</strain>
    </source>
</reference>
<dbReference type="AlphaFoldDB" id="A0A2P7QNM6"/>
<name>A0A2P7QNM6_9SPHN</name>